<dbReference type="RefSeq" id="XP_012896073.1">
    <property type="nucleotide sequence ID" value="XM_013040619.1"/>
</dbReference>
<dbReference type="OrthoDB" id="270970at2759"/>
<dbReference type="InParanoid" id="D8M1T6"/>
<evidence type="ECO:0000313" key="3">
    <source>
        <dbReference type="Proteomes" id="UP000008312"/>
    </source>
</evidence>
<protein>
    <recommendedName>
        <fullName evidence="1">C2 domain-containing protein</fullName>
    </recommendedName>
</protein>
<dbReference type="InterPro" id="IPR052981">
    <property type="entry name" value="Ingression_C2_domain"/>
</dbReference>
<dbReference type="PANTHER" id="PTHR47052">
    <property type="entry name" value="CONSERVED SERINE PROLINE-RICH PROTEIN (AFU_ORTHOLOGUE AFUA_2G01790)"/>
    <property type="match status" value="1"/>
</dbReference>
<name>D8M1T6_BLAHO</name>
<dbReference type="PROSITE" id="PS50004">
    <property type="entry name" value="C2"/>
    <property type="match status" value="1"/>
</dbReference>
<reference evidence="2" key="1">
    <citation type="submission" date="2010-02" db="EMBL/GenBank/DDBJ databases">
        <title>Sequencing and annotation of the Blastocystis hominis genome.</title>
        <authorList>
            <person name="Wincker P."/>
        </authorList>
    </citation>
    <scope>NUCLEOTIDE SEQUENCE</scope>
    <source>
        <strain evidence="2">Singapore isolate B</strain>
    </source>
</reference>
<dbReference type="EMBL" id="FN668646">
    <property type="protein sequence ID" value="CBK22025.2"/>
    <property type="molecule type" value="Genomic_DNA"/>
</dbReference>
<dbReference type="AlphaFoldDB" id="D8M1T6"/>
<dbReference type="PANTHER" id="PTHR47052:SF3">
    <property type="entry name" value="INGRESSION PROTEIN 1"/>
    <property type="match status" value="1"/>
</dbReference>
<evidence type="ECO:0000313" key="2">
    <source>
        <dbReference type="EMBL" id="CBK22025.2"/>
    </source>
</evidence>
<proteinExistence type="predicted"/>
<dbReference type="InterPro" id="IPR035892">
    <property type="entry name" value="C2_domain_sf"/>
</dbReference>
<dbReference type="Pfam" id="PF00168">
    <property type="entry name" value="C2"/>
    <property type="match status" value="1"/>
</dbReference>
<sequence>MVTVTITVIEARKLRDVQILGIQDPFVIISTDKESRQTKTDNNGGTRPYWNDVKTLNCRNYEGVLVFKIMNKNIIKDSEIDSGTLSMPKIASYGGYIDTWVPLASGGELHVIVKLDNCKNVVGVLYFSCGS</sequence>
<dbReference type="GeneID" id="24919307"/>
<dbReference type="Gene3D" id="2.60.40.150">
    <property type="entry name" value="C2 domain"/>
    <property type="match status" value="1"/>
</dbReference>
<feature type="domain" description="C2" evidence="1">
    <location>
        <begin position="1"/>
        <end position="101"/>
    </location>
</feature>
<accession>D8M1T6</accession>
<dbReference type="SMART" id="SM00239">
    <property type="entry name" value="C2"/>
    <property type="match status" value="1"/>
</dbReference>
<dbReference type="InterPro" id="IPR000008">
    <property type="entry name" value="C2_dom"/>
</dbReference>
<keyword evidence="3" id="KW-1185">Reference proteome</keyword>
<gene>
    <name evidence="2" type="ORF">GSBLH_T00002100001</name>
</gene>
<dbReference type="Proteomes" id="UP000008312">
    <property type="component" value="Unassembled WGS sequence"/>
</dbReference>
<evidence type="ECO:0000259" key="1">
    <source>
        <dbReference type="PROSITE" id="PS50004"/>
    </source>
</evidence>
<organism evidence="2">
    <name type="scientific">Blastocystis hominis</name>
    <dbReference type="NCBI Taxonomy" id="12968"/>
    <lineage>
        <taxon>Eukaryota</taxon>
        <taxon>Sar</taxon>
        <taxon>Stramenopiles</taxon>
        <taxon>Bigyra</taxon>
        <taxon>Opalozoa</taxon>
        <taxon>Opalinata</taxon>
        <taxon>Blastocystidae</taxon>
        <taxon>Blastocystis</taxon>
    </lineage>
</organism>
<dbReference type="SUPFAM" id="SSF49562">
    <property type="entry name" value="C2 domain (Calcium/lipid-binding domain, CaLB)"/>
    <property type="match status" value="1"/>
</dbReference>